<proteinExistence type="predicted"/>
<accession>A0ABN9WWG0</accession>
<evidence type="ECO:0000313" key="3">
    <source>
        <dbReference type="Proteomes" id="UP001189429"/>
    </source>
</evidence>
<reference evidence="2" key="1">
    <citation type="submission" date="2023-10" db="EMBL/GenBank/DDBJ databases">
        <authorList>
            <person name="Chen Y."/>
            <person name="Shah S."/>
            <person name="Dougan E. K."/>
            <person name="Thang M."/>
            <person name="Chan C."/>
        </authorList>
    </citation>
    <scope>NUCLEOTIDE SEQUENCE [LARGE SCALE GENOMIC DNA]</scope>
</reference>
<keyword evidence="1" id="KW-0233">DNA recombination</keyword>
<evidence type="ECO:0000313" key="2">
    <source>
        <dbReference type="EMBL" id="CAK0891215.1"/>
    </source>
</evidence>
<keyword evidence="3" id="KW-1185">Reference proteome</keyword>
<comment type="caution">
    <text evidence="2">The sequence shown here is derived from an EMBL/GenBank/DDBJ whole genome shotgun (WGS) entry which is preliminary data.</text>
</comment>
<dbReference type="EMBL" id="CAUYUJ010019444">
    <property type="protein sequence ID" value="CAK0891215.1"/>
    <property type="molecule type" value="Genomic_DNA"/>
</dbReference>
<name>A0ABN9WWG0_9DINO</name>
<dbReference type="SUPFAM" id="SSF56349">
    <property type="entry name" value="DNA breaking-rejoining enzymes"/>
    <property type="match status" value="2"/>
</dbReference>
<protein>
    <submittedName>
        <fullName evidence="2">Uncharacterized protein</fullName>
    </submittedName>
</protein>
<evidence type="ECO:0000256" key="1">
    <source>
        <dbReference type="ARBA" id="ARBA00023172"/>
    </source>
</evidence>
<feature type="non-terminal residue" evidence="2">
    <location>
        <position position="1"/>
    </location>
</feature>
<dbReference type="Proteomes" id="UP001189429">
    <property type="component" value="Unassembled WGS sequence"/>
</dbReference>
<dbReference type="InterPro" id="IPR011010">
    <property type="entry name" value="DNA_brk_join_enz"/>
</dbReference>
<organism evidence="2 3">
    <name type="scientific">Prorocentrum cordatum</name>
    <dbReference type="NCBI Taxonomy" id="2364126"/>
    <lineage>
        <taxon>Eukaryota</taxon>
        <taxon>Sar</taxon>
        <taxon>Alveolata</taxon>
        <taxon>Dinophyceae</taxon>
        <taxon>Prorocentrales</taxon>
        <taxon>Prorocentraceae</taxon>
        <taxon>Prorocentrum</taxon>
    </lineage>
</organism>
<gene>
    <name evidence="2" type="ORF">PCOR1329_LOCUS71220</name>
</gene>
<dbReference type="Gene3D" id="1.10.443.10">
    <property type="entry name" value="Intergrase catalytic core"/>
    <property type="match status" value="1"/>
</dbReference>
<sequence length="1779" mass="191674">KLLEMLDCMLQSGCSKHDGDYLVAVVKAALPFAAGIGSPPRVPRALKDFGKRAPPRSRVPLPIEVMAVIGSGTVAKGMQGAVLQVKVRQLAPPLRDAEPLGRWAPSLAPTREDATRPQLMGAAIRVLTKTGASDESIDFDFPPWLGPMLGAHARGRRPNEALFTTPAAQVIATFRRMGEGLGLRGLMLHQLRHGGASRDVPSKRRSLAEVKARGHWAQCASVRRYAKPGMVHQLLGALTPSARAHCDVQWCDLQGVLLGATAPSLPNIGAHWYTASVVSSCPAPPACPTLTCAPQPACPQVTCGNCSCAEALPLREILWGSAGVALAAGSAGLAAGAAVGFAAGRLVLLPGACQRRREAGAGGAQPRPGPAAEAIVDEPPAQAPASNRARLLARAGTGITVFLNYGDALYHERILLAWVVDSLFIVITPDFDVYIEQIDASNPDLEALRVSDHAGSIPFGLTGAQLYRFRARPAGADLVNLMAEGRHHARVERAARGLAPPPGQDDIIGPGGNAPAVVPIPLPVPPPVAPGVPAVPMAPRVAGAAGAWVFDEPGDSFAVGQEFALPANALDVGGRTFVSVNGKAVSGTRVAAGTDLDGWARQRQAQLMRADPRVLPRPAGGEQSAFVDDVRLMKRDPSVPIGIKGPATLPDTLADLRKGSTGGFTAAHDRWLVDSKVPASSRSGHEHRVLSRALSMAHEIDGLNLPNLTRLEYINRRRQLIETAHRDDPVSGSWDSAHLYMGEDEEGTGVHVAPSLRAHVATELSKETAIEKERRKAREPFDGDRVSLPPLGKGAACLSGALDPEAAAVLQNFETDLLASPDVVEQRRMSAPAQPYLDLEFRASRPKYIQFLSMLKSRGIISLVGRRRGSVTPFFVSKKNGKQRLVLDCRLINILFHHAPVMEIGALDCLSGLEVPRGRQVFTASADIEACFYQCGGLGSLIEFFCLPGISVAEATHLGFDVTGLFHDAKMKLHVALNVLPMGWSWAFWFVQRVHLEMLRRAGIDSSRLALGGWPLPLLEGGPVELPYSDNVNVIGLDPVAVGELRDKIVSTFERHGFAMHEISPVSDAAVILGASVGGSPPSTRRVLNKLLLVRGALQWLASGPTVTGRQVEVIVGHYVALTSFNRLGLSVMRSLYDFIRDKYVMPTRLWASCRYEAWVMADVSLLLSARLDRPWSPVVTASDAANRGMAVCEAIFPVSAVASVGRWRERWRYRRRNPDEWAPRFRWIPSEFNPADAGSRLFEHQGPLGHAWSAESSWRVAAALSQASKSPASAAARSHCEEAAAGAATRANYRPLCDAFLDFCQTKGRVPADVNELQIRLLEALDHLLGADGTKGDADTLVAAVKDHFPFAVGSGTLPRVTRALRGFGKKRPPRSRAPAPKELMAAAVSMLLALGLYDQALQVAVLFYTYIRPGALRQLTVGQLLPPARRSGPLSHWSIILAPTETVGAPRVLTKTGTSDETVLLDEPAWLGPVLQAHARGKPPTAPLFTTGGPGMAAAFGRAVAALGVPGVCLHQLRHGGASDDLLTQRRPADAVKARGHWKSESSLRRYAKPGAIHQLLNAMPAENRAFGVQQMNLLERLLKREVFELMARSWELSESEMQDCMHPLVRKCIYESLRLRLVALLWIGSISATWSRARRNVSGQPGWPAPLRSRKCIFGLPHLAGKDLAAVHGGNARATWAARLFQFAALRGCPVVIENPQSSFIWCHPEFQRLCEKWRYIDIDYCAFGYFFLNLLTVVDSCRFGHGDDAIGIVVATPCPATPPWCELPPSCVMQG</sequence>
<dbReference type="InterPro" id="IPR013762">
    <property type="entry name" value="Integrase-like_cat_sf"/>
</dbReference>